<name>A0A8I1Y2N2_BRAEL</name>
<dbReference type="Proteomes" id="UP000673383">
    <property type="component" value="Unassembled WGS sequence"/>
</dbReference>
<dbReference type="EMBL" id="JAFICZ010000001">
    <property type="protein sequence ID" value="MBP1290924.1"/>
    <property type="molecule type" value="Genomic_DNA"/>
</dbReference>
<protein>
    <submittedName>
        <fullName evidence="1">Uncharacterized protein</fullName>
    </submittedName>
</protein>
<proteinExistence type="predicted"/>
<comment type="caution">
    <text evidence="1">The sequence shown here is derived from an EMBL/GenBank/DDBJ whole genome shotgun (WGS) entry which is preliminary data.</text>
</comment>
<evidence type="ECO:0000313" key="2">
    <source>
        <dbReference type="Proteomes" id="UP000673383"/>
    </source>
</evidence>
<accession>A0A8I1Y2N2</accession>
<dbReference type="RefSeq" id="WP_244980775.1">
    <property type="nucleotide sequence ID" value="NZ_JAFICZ010000001.1"/>
</dbReference>
<gene>
    <name evidence="1" type="ORF">JOH49_000677</name>
</gene>
<dbReference type="AlphaFoldDB" id="A0A8I1Y2N2"/>
<reference evidence="1" key="1">
    <citation type="submission" date="2021-02" db="EMBL/GenBank/DDBJ databases">
        <title>Genomic Encyclopedia of Type Strains, Phase IV (KMG-V): Genome sequencing to study the core and pangenomes of soil and plant-associated prokaryotes.</title>
        <authorList>
            <person name="Whitman W."/>
        </authorList>
    </citation>
    <scope>NUCLEOTIDE SEQUENCE</scope>
    <source>
        <strain evidence="1">USDA 406</strain>
    </source>
</reference>
<evidence type="ECO:0000313" key="1">
    <source>
        <dbReference type="EMBL" id="MBP1290924.1"/>
    </source>
</evidence>
<sequence length="132" mass="14571">MPSAARLIAGTGAAQSYRVDAYQRAGSAYMRLEANRHWFEQIQVESNEAWELFRMFNSTASVAEKVTALQDWAKGVTARSANDATYAIETARSPGTIELNLFARKIIDVDESGLTCRHATLQSAQRTASAKR</sequence>
<organism evidence="1 2">
    <name type="scientific">Bradyrhizobium elkanii</name>
    <dbReference type="NCBI Taxonomy" id="29448"/>
    <lineage>
        <taxon>Bacteria</taxon>
        <taxon>Pseudomonadati</taxon>
        <taxon>Pseudomonadota</taxon>
        <taxon>Alphaproteobacteria</taxon>
        <taxon>Hyphomicrobiales</taxon>
        <taxon>Nitrobacteraceae</taxon>
        <taxon>Bradyrhizobium</taxon>
    </lineage>
</organism>